<dbReference type="AlphaFoldDB" id="A0A8C1LKP2"/>
<feature type="region of interest" description="Disordered" evidence="1">
    <location>
        <begin position="17"/>
        <end position="44"/>
    </location>
</feature>
<evidence type="ECO:0000256" key="1">
    <source>
        <dbReference type="SAM" id="MobiDB-lite"/>
    </source>
</evidence>
<accession>A0A8C1LKP2</accession>
<dbReference type="Ensembl" id="ENSCCRT00010069626.1">
    <property type="protein sequence ID" value="ENSCCRP00010063405.1"/>
    <property type="gene ID" value="ENSCCRG00010027035.1"/>
</dbReference>
<name>A0A8C1LKP2_CYPCA</name>
<reference evidence="3" key="2">
    <citation type="submission" date="2025-09" db="UniProtKB">
        <authorList>
            <consortium name="Ensembl"/>
        </authorList>
    </citation>
    <scope>IDENTIFICATION</scope>
</reference>
<evidence type="ECO:0000313" key="4">
    <source>
        <dbReference type="Proteomes" id="UP000694427"/>
    </source>
</evidence>
<keyword evidence="4" id="KW-1185">Reference proteome</keyword>
<evidence type="ECO:0000313" key="3">
    <source>
        <dbReference type="Ensembl" id="ENSCCRP00010063405.1"/>
    </source>
</evidence>
<reference evidence="3" key="1">
    <citation type="submission" date="2025-08" db="UniProtKB">
        <authorList>
            <consortium name="Ensembl"/>
        </authorList>
    </citation>
    <scope>IDENTIFICATION</scope>
</reference>
<feature type="transmembrane region" description="Helical" evidence="2">
    <location>
        <begin position="64"/>
        <end position="81"/>
    </location>
</feature>
<organism evidence="3 4">
    <name type="scientific">Cyprinus carpio</name>
    <name type="common">Common carp</name>
    <dbReference type="NCBI Taxonomy" id="7962"/>
    <lineage>
        <taxon>Eukaryota</taxon>
        <taxon>Metazoa</taxon>
        <taxon>Chordata</taxon>
        <taxon>Craniata</taxon>
        <taxon>Vertebrata</taxon>
        <taxon>Euteleostomi</taxon>
        <taxon>Actinopterygii</taxon>
        <taxon>Neopterygii</taxon>
        <taxon>Teleostei</taxon>
        <taxon>Ostariophysi</taxon>
        <taxon>Cypriniformes</taxon>
        <taxon>Cyprinidae</taxon>
        <taxon>Cyprininae</taxon>
        <taxon>Cyprinus</taxon>
    </lineage>
</organism>
<sequence>NFYLSRVEKAQKLSVSQSSASLTHTPTGQKRQITSTQPSRYQLPSRKTPARFGYLLYIFKNKKSFNALLYAKIIIIYTLLFKRLKKKIVFIMGLLCSPRMHLFDKKQCCLIFVKTKIIFFQDYFMNKKIKNNSFYLKLTMLKMVFCNCYLNGDLLCKNHFYTVFGHNCLATACENNQPKW</sequence>
<evidence type="ECO:0000256" key="2">
    <source>
        <dbReference type="SAM" id="Phobius"/>
    </source>
</evidence>
<keyword evidence="2" id="KW-0472">Membrane</keyword>
<dbReference type="Proteomes" id="UP000694427">
    <property type="component" value="Unplaced"/>
</dbReference>
<protein>
    <submittedName>
        <fullName evidence="3">Uncharacterized protein</fullName>
    </submittedName>
</protein>
<proteinExistence type="predicted"/>
<keyword evidence="2" id="KW-1133">Transmembrane helix</keyword>
<feature type="compositionally biased region" description="Polar residues" evidence="1">
    <location>
        <begin position="17"/>
        <end position="42"/>
    </location>
</feature>
<keyword evidence="2" id="KW-0812">Transmembrane</keyword>